<comment type="caution">
    <text evidence="12">The sequence shown here is derived from an EMBL/GenBank/DDBJ whole genome shotgun (WGS) entry which is preliminary data.</text>
</comment>
<accession>A0ABV9DZR1</accession>
<evidence type="ECO:0000256" key="10">
    <source>
        <dbReference type="SAM" id="Phobius"/>
    </source>
</evidence>
<organism evidence="12 13">
    <name type="scientific">Nocardiopsis mangrovi</name>
    <dbReference type="NCBI Taxonomy" id="1179818"/>
    <lineage>
        <taxon>Bacteria</taxon>
        <taxon>Bacillati</taxon>
        <taxon>Actinomycetota</taxon>
        <taxon>Actinomycetes</taxon>
        <taxon>Streptosporangiales</taxon>
        <taxon>Nocardiopsidaceae</taxon>
        <taxon>Nocardiopsis</taxon>
    </lineage>
</organism>
<feature type="compositionally biased region" description="Acidic residues" evidence="9">
    <location>
        <begin position="461"/>
        <end position="476"/>
    </location>
</feature>
<evidence type="ECO:0000256" key="6">
    <source>
        <dbReference type="ARBA" id="ARBA00022777"/>
    </source>
</evidence>
<dbReference type="InterPro" id="IPR000719">
    <property type="entry name" value="Prot_kinase_dom"/>
</dbReference>
<evidence type="ECO:0000256" key="3">
    <source>
        <dbReference type="ARBA" id="ARBA00022527"/>
    </source>
</evidence>
<keyword evidence="4" id="KW-0808">Transferase</keyword>
<dbReference type="SUPFAM" id="SSF49785">
    <property type="entry name" value="Galactose-binding domain-like"/>
    <property type="match status" value="1"/>
</dbReference>
<evidence type="ECO:0000256" key="8">
    <source>
        <dbReference type="ARBA" id="ARBA00023170"/>
    </source>
</evidence>
<evidence type="ECO:0000256" key="7">
    <source>
        <dbReference type="ARBA" id="ARBA00022840"/>
    </source>
</evidence>
<evidence type="ECO:0000256" key="9">
    <source>
        <dbReference type="SAM" id="MobiDB-lite"/>
    </source>
</evidence>
<keyword evidence="10" id="KW-1133">Transmembrane helix</keyword>
<keyword evidence="10" id="KW-0812">Transmembrane</keyword>
<dbReference type="InterPro" id="IPR008266">
    <property type="entry name" value="Tyr_kinase_AS"/>
</dbReference>
<evidence type="ECO:0000256" key="2">
    <source>
        <dbReference type="ARBA" id="ARBA00012513"/>
    </source>
</evidence>
<keyword evidence="8" id="KW-0675">Receptor</keyword>
<sequence length="610" mass="61998">MSSELFVGPDAQPDKYRLVRSVGHGGEATLYLAEVTLAGGTEPVVVKVLDSEVAGTPEQFAELSHRWNEQAELLRFINRLGVVGVREHFEGAPEHPRGGAGRGAERCLYLVMNYVEGLDLRDWRAENPVDGPRAQREVLGYLEQVAEILDLLHSGRATPSKRVVVHGDLSPGNIMISTEGQATLVDFGLSRIAARHMTAKPWFTPGYAAPEIFTGEYTAATDRYAFGAIVFFALTGEEPPPSPEQLRAAYAGLPVLAGAGPQQRDKVMAMFSADPAARPMSLDWIRTLRSLSTSVQWSMPVGNPAGGGFPAVGPAPLSASGHGATEPMSGPVGEPSAGPGPGPAAAHAYAAPGPAAPGAPTVPAGRPPAGAASGAPAAPAADAGTVPARTPRKRRTALIAVAAAVALLATAGGAAAFVLSGDGADVTAAADDPEPGGEADPSVPDNEGGSAESGEGKGDDDAQDADAADEAGDEEEGRTVNDTPGAPLSGSAQILPAAGYESGSATLGDVTYAESLKVSGECAKPSAEYNLARGSADLRSTVGLTGGSGSATFSVVGDGERLFSETVSAGDTADVDVSVQGVMRLRLTVDWGGSCPSGGTAAVWGDPKLT</sequence>
<protein>
    <recommendedName>
        <fullName evidence="2">non-specific serine/threonine protein kinase</fullName>
        <ecNumber evidence="2">2.7.11.1</ecNumber>
    </recommendedName>
</protein>
<evidence type="ECO:0000313" key="13">
    <source>
        <dbReference type="Proteomes" id="UP001595923"/>
    </source>
</evidence>
<dbReference type="InterPro" id="IPR008979">
    <property type="entry name" value="Galactose-bd-like_sf"/>
</dbReference>
<name>A0ABV9DZR1_9ACTN</name>
<dbReference type="PANTHER" id="PTHR43289">
    <property type="entry name" value="MITOGEN-ACTIVATED PROTEIN KINASE KINASE KINASE 20-RELATED"/>
    <property type="match status" value="1"/>
</dbReference>
<keyword evidence="13" id="KW-1185">Reference proteome</keyword>
<dbReference type="CDD" id="cd14014">
    <property type="entry name" value="STKc_PknB_like"/>
    <property type="match status" value="1"/>
</dbReference>
<dbReference type="PROSITE" id="PS00109">
    <property type="entry name" value="PROTEIN_KINASE_TYR"/>
    <property type="match status" value="1"/>
</dbReference>
<dbReference type="EC" id="2.7.11.1" evidence="2"/>
<reference evidence="13" key="1">
    <citation type="journal article" date="2019" name="Int. J. Syst. Evol. Microbiol.">
        <title>The Global Catalogue of Microorganisms (GCM) 10K type strain sequencing project: providing services to taxonomists for standard genome sequencing and annotation.</title>
        <authorList>
            <consortium name="The Broad Institute Genomics Platform"/>
            <consortium name="The Broad Institute Genome Sequencing Center for Infectious Disease"/>
            <person name="Wu L."/>
            <person name="Ma J."/>
        </authorList>
    </citation>
    <scope>NUCLEOTIDE SEQUENCE [LARGE SCALE GENOMIC DNA]</scope>
    <source>
        <strain evidence="13">XZYJ18</strain>
    </source>
</reference>
<dbReference type="InterPro" id="IPR038637">
    <property type="entry name" value="NPCBM_sf"/>
</dbReference>
<evidence type="ECO:0000256" key="1">
    <source>
        <dbReference type="ARBA" id="ARBA00004479"/>
    </source>
</evidence>
<keyword evidence="10" id="KW-0472">Membrane</keyword>
<feature type="transmembrane region" description="Helical" evidence="10">
    <location>
        <begin position="397"/>
        <end position="419"/>
    </location>
</feature>
<dbReference type="Pfam" id="PF08305">
    <property type="entry name" value="NPCBM"/>
    <property type="match status" value="1"/>
</dbReference>
<evidence type="ECO:0000256" key="4">
    <source>
        <dbReference type="ARBA" id="ARBA00022679"/>
    </source>
</evidence>
<dbReference type="Pfam" id="PF00069">
    <property type="entry name" value="Pkinase"/>
    <property type="match status" value="1"/>
</dbReference>
<dbReference type="PROSITE" id="PS50011">
    <property type="entry name" value="PROTEIN_KINASE_DOM"/>
    <property type="match status" value="1"/>
</dbReference>
<feature type="compositionally biased region" description="Low complexity" evidence="9">
    <location>
        <begin position="329"/>
        <end position="388"/>
    </location>
</feature>
<dbReference type="SUPFAM" id="SSF56112">
    <property type="entry name" value="Protein kinase-like (PK-like)"/>
    <property type="match status" value="1"/>
</dbReference>
<dbReference type="PANTHER" id="PTHR43289:SF6">
    <property type="entry name" value="SERINE_THREONINE-PROTEIN KINASE NEKL-3"/>
    <property type="match status" value="1"/>
</dbReference>
<dbReference type="Gene3D" id="1.10.510.10">
    <property type="entry name" value="Transferase(Phosphotransferase) domain 1"/>
    <property type="match status" value="1"/>
</dbReference>
<dbReference type="Gene3D" id="3.30.200.20">
    <property type="entry name" value="Phosphorylase Kinase, domain 1"/>
    <property type="match status" value="1"/>
</dbReference>
<dbReference type="Gene3D" id="2.60.120.1060">
    <property type="entry name" value="NPCBM/NEW2 domain"/>
    <property type="match status" value="1"/>
</dbReference>
<dbReference type="InterPro" id="IPR013222">
    <property type="entry name" value="Glyco_hyd_98_carb-bd"/>
</dbReference>
<evidence type="ECO:0000259" key="11">
    <source>
        <dbReference type="PROSITE" id="PS50011"/>
    </source>
</evidence>
<feature type="region of interest" description="Disordered" evidence="9">
    <location>
        <begin position="427"/>
        <end position="492"/>
    </location>
</feature>
<keyword evidence="6" id="KW-0418">Kinase</keyword>
<dbReference type="Proteomes" id="UP001595923">
    <property type="component" value="Unassembled WGS sequence"/>
</dbReference>
<proteinExistence type="predicted"/>
<feature type="region of interest" description="Disordered" evidence="9">
    <location>
        <begin position="309"/>
        <end position="389"/>
    </location>
</feature>
<evidence type="ECO:0000256" key="5">
    <source>
        <dbReference type="ARBA" id="ARBA00022741"/>
    </source>
</evidence>
<dbReference type="SMART" id="SM00776">
    <property type="entry name" value="NPCBM"/>
    <property type="match status" value="1"/>
</dbReference>
<keyword evidence="7" id="KW-0067">ATP-binding</keyword>
<gene>
    <name evidence="12" type="ORF">ACFO4E_20735</name>
</gene>
<feature type="domain" description="Protein kinase" evidence="11">
    <location>
        <begin position="16"/>
        <end position="291"/>
    </location>
</feature>
<evidence type="ECO:0000313" key="12">
    <source>
        <dbReference type="EMBL" id="MFC4564296.1"/>
    </source>
</evidence>
<keyword evidence="5" id="KW-0547">Nucleotide-binding</keyword>
<dbReference type="InterPro" id="IPR011009">
    <property type="entry name" value="Kinase-like_dom_sf"/>
</dbReference>
<dbReference type="RefSeq" id="WP_378577280.1">
    <property type="nucleotide sequence ID" value="NZ_JBHSFQ010000023.1"/>
</dbReference>
<comment type="subcellular location">
    <subcellularLocation>
        <location evidence="1">Membrane</location>
        <topology evidence="1">Single-pass type I membrane protein</topology>
    </subcellularLocation>
</comment>
<dbReference type="EMBL" id="JBHSFQ010000023">
    <property type="protein sequence ID" value="MFC4564296.1"/>
    <property type="molecule type" value="Genomic_DNA"/>
</dbReference>
<keyword evidence="3" id="KW-0723">Serine/threonine-protein kinase</keyword>